<feature type="non-terminal residue" evidence="3">
    <location>
        <position position="225"/>
    </location>
</feature>
<feature type="compositionally biased region" description="Basic and acidic residues" evidence="1">
    <location>
        <begin position="120"/>
        <end position="135"/>
    </location>
</feature>
<feature type="compositionally biased region" description="Polar residues" evidence="1">
    <location>
        <begin position="164"/>
        <end position="199"/>
    </location>
</feature>
<dbReference type="Pfam" id="PF00397">
    <property type="entry name" value="WW"/>
    <property type="match status" value="1"/>
</dbReference>
<proteinExistence type="predicted"/>
<evidence type="ECO:0000313" key="3">
    <source>
        <dbReference type="EMBL" id="CEK64825.1"/>
    </source>
</evidence>
<dbReference type="AlphaFoldDB" id="A0A0B6ZAR7"/>
<protein>
    <recommendedName>
        <fullName evidence="2">WW domain-containing protein</fullName>
    </recommendedName>
</protein>
<dbReference type="InterPro" id="IPR001202">
    <property type="entry name" value="WW_dom"/>
</dbReference>
<dbReference type="Gene3D" id="2.20.70.10">
    <property type="match status" value="1"/>
</dbReference>
<feature type="non-terminal residue" evidence="3">
    <location>
        <position position="1"/>
    </location>
</feature>
<accession>A0A0B6ZAR7</accession>
<dbReference type="InterPro" id="IPR036020">
    <property type="entry name" value="WW_dom_sf"/>
</dbReference>
<feature type="region of interest" description="Disordered" evidence="1">
    <location>
        <begin position="120"/>
        <end position="142"/>
    </location>
</feature>
<sequence>ASSRNIWISGGLSGSVWIDIGNVSRRETIIIPQLYKAMSTSQNNSMSHTRNDPLPDGWEMLFDSFSGWPFFVDHNKKNTTWTDPRFNNMMGSKYQHPHTSYSYYDPEKTVEIPIKFERGTESHRKSRHQAEDNHHPGISSQTFVPRKCGQLWEIPIQFVGEKNTTPLSHQQSQTPRKPPNYQSSPSESQPKSRQHTSVSIPIIHEDSAPVQAGPSPQQSMDSPKP</sequence>
<dbReference type="SMART" id="SM00456">
    <property type="entry name" value="WW"/>
    <property type="match status" value="1"/>
</dbReference>
<dbReference type="PROSITE" id="PS50020">
    <property type="entry name" value="WW_DOMAIN_2"/>
    <property type="match status" value="1"/>
</dbReference>
<dbReference type="CDD" id="cd00201">
    <property type="entry name" value="WW"/>
    <property type="match status" value="1"/>
</dbReference>
<organism evidence="3">
    <name type="scientific">Arion vulgaris</name>
    <dbReference type="NCBI Taxonomy" id="1028688"/>
    <lineage>
        <taxon>Eukaryota</taxon>
        <taxon>Metazoa</taxon>
        <taxon>Spiralia</taxon>
        <taxon>Lophotrochozoa</taxon>
        <taxon>Mollusca</taxon>
        <taxon>Gastropoda</taxon>
        <taxon>Heterobranchia</taxon>
        <taxon>Euthyneura</taxon>
        <taxon>Panpulmonata</taxon>
        <taxon>Eupulmonata</taxon>
        <taxon>Stylommatophora</taxon>
        <taxon>Helicina</taxon>
        <taxon>Arionoidea</taxon>
        <taxon>Arionidae</taxon>
        <taxon>Arion</taxon>
    </lineage>
</organism>
<evidence type="ECO:0000256" key="1">
    <source>
        <dbReference type="SAM" id="MobiDB-lite"/>
    </source>
</evidence>
<feature type="region of interest" description="Disordered" evidence="1">
    <location>
        <begin position="164"/>
        <end position="225"/>
    </location>
</feature>
<evidence type="ECO:0000259" key="2">
    <source>
        <dbReference type="PROSITE" id="PS50020"/>
    </source>
</evidence>
<feature type="domain" description="WW" evidence="2">
    <location>
        <begin position="52"/>
        <end position="86"/>
    </location>
</feature>
<name>A0A0B6ZAR7_9EUPU</name>
<dbReference type="PROSITE" id="PS01159">
    <property type="entry name" value="WW_DOMAIN_1"/>
    <property type="match status" value="1"/>
</dbReference>
<dbReference type="EMBL" id="HACG01017960">
    <property type="protein sequence ID" value="CEK64825.1"/>
    <property type="molecule type" value="Transcribed_RNA"/>
</dbReference>
<dbReference type="SUPFAM" id="SSF51045">
    <property type="entry name" value="WW domain"/>
    <property type="match status" value="1"/>
</dbReference>
<feature type="compositionally biased region" description="Polar residues" evidence="1">
    <location>
        <begin position="214"/>
        <end position="225"/>
    </location>
</feature>
<reference evidence="3" key="1">
    <citation type="submission" date="2014-12" db="EMBL/GenBank/DDBJ databases">
        <title>Insight into the proteome of Arion vulgaris.</title>
        <authorList>
            <person name="Aradska J."/>
            <person name="Bulat T."/>
            <person name="Smidak R."/>
            <person name="Sarate P."/>
            <person name="Gangsoo J."/>
            <person name="Sialana F."/>
            <person name="Bilban M."/>
            <person name="Lubec G."/>
        </authorList>
    </citation>
    <scope>NUCLEOTIDE SEQUENCE</scope>
    <source>
        <tissue evidence="3">Skin</tissue>
    </source>
</reference>
<gene>
    <name evidence="3" type="primary">ORF53054</name>
</gene>